<protein>
    <submittedName>
        <fullName evidence="1">Uncharacterized protein</fullName>
    </submittedName>
</protein>
<keyword evidence="2" id="KW-1185">Reference proteome</keyword>
<dbReference type="AlphaFoldDB" id="S4NMW9"/>
<sequence length="45" mass="5388">MIKLTVTNHRPYSFELNIGSHQRQLSGKQRQTTHRFILFNKLSFN</sequence>
<dbReference type="EMBL" id="BASH01000006">
    <property type="protein sequence ID" value="GAD17196.1"/>
    <property type="molecule type" value="Genomic_DNA"/>
</dbReference>
<dbReference type="Proteomes" id="UP000016361">
    <property type="component" value="Unassembled WGS sequence"/>
</dbReference>
<name>S4NMW9_9LACO</name>
<evidence type="ECO:0000313" key="1">
    <source>
        <dbReference type="EMBL" id="GAD17196.1"/>
    </source>
</evidence>
<accession>S4NMW9</accession>
<proteinExistence type="predicted"/>
<organism evidence="1 2">
    <name type="scientific">Lentilactobacillus otakiensis DSM 19908 = JCM 15040</name>
    <dbReference type="NCBI Taxonomy" id="1423780"/>
    <lineage>
        <taxon>Bacteria</taxon>
        <taxon>Bacillati</taxon>
        <taxon>Bacillota</taxon>
        <taxon>Bacilli</taxon>
        <taxon>Lactobacillales</taxon>
        <taxon>Lactobacillaceae</taxon>
        <taxon>Lentilactobacillus</taxon>
    </lineage>
</organism>
<evidence type="ECO:0000313" key="2">
    <source>
        <dbReference type="Proteomes" id="UP000016361"/>
    </source>
</evidence>
<reference evidence="2" key="1">
    <citation type="journal article" date="2013" name="Genome Announc.">
        <title>Draft Genome Sequence of D-Branched-Chain Amino Acid Producer Lactobacillus otakiensis JCM 15040T, Isolated from a Traditional Japanese Pickle.</title>
        <authorList>
            <person name="Doi K."/>
            <person name="Mori K."/>
            <person name="Mutaguchi Y."/>
            <person name="Tashiro K."/>
            <person name="Fujino Y."/>
            <person name="Ohmori T."/>
            <person name="Kuhara S."/>
            <person name="Ohshima T."/>
        </authorList>
    </citation>
    <scope>NUCLEOTIDE SEQUENCE [LARGE SCALE GENOMIC DNA]</scope>
    <source>
        <strain evidence="2">JCM 15040</strain>
    </source>
</reference>
<comment type="caution">
    <text evidence="1">The sequence shown here is derived from an EMBL/GenBank/DDBJ whole genome shotgun (WGS) entry which is preliminary data.</text>
</comment>
<gene>
    <name evidence="1" type="ORF">LOT_1734</name>
</gene>